<sequence length="256" mass="29251">MLNFRSVNITTGILFVLFICLHFLINMSFWWLLPIGLAWLVLTILGSGLIGWNYHLKTLNNNPNANNIAITFDDGPNPDFTPKVLKVLETYRAEATFFCIGKHIESHPDIIKTIIEHGHTIGNHTYSHANNFGFFNTQKVIAELQKTNTIVKNVLGITPCLYRPAFGVTNPKIKRAVKHLHLTTIGWNRRSFDTTNLNENQIFNRITKNLKKGDVILLHDTSEKTIRVLERLLLFLQEKNLQSVTVNDLFNVKAYA</sequence>
<dbReference type="OrthoDB" id="9812065at2"/>
<dbReference type="Proteomes" id="UP000236641">
    <property type="component" value="Unassembled WGS sequence"/>
</dbReference>
<evidence type="ECO:0000256" key="3">
    <source>
        <dbReference type="SAM" id="Phobius"/>
    </source>
</evidence>
<comment type="caution">
    <text evidence="5">The sequence shown here is derived from an EMBL/GenBank/DDBJ whole genome shotgun (WGS) entry which is preliminary data.</text>
</comment>
<dbReference type="PANTHER" id="PTHR10587:SF133">
    <property type="entry name" value="CHITIN DEACETYLASE 1-RELATED"/>
    <property type="match status" value="1"/>
</dbReference>
<gene>
    <name evidence="5" type="ORF">C1T31_00465</name>
</gene>
<keyword evidence="6" id="KW-1185">Reference proteome</keyword>
<dbReference type="GO" id="GO:0046872">
    <property type="term" value="F:metal ion binding"/>
    <property type="evidence" value="ECO:0007669"/>
    <property type="project" value="UniProtKB-KW"/>
</dbReference>
<protein>
    <submittedName>
        <fullName evidence="5">Polysaccharide deacetylase family protein</fullName>
    </submittedName>
</protein>
<dbReference type="EMBL" id="POWF01000001">
    <property type="protein sequence ID" value="PNQ74654.1"/>
    <property type="molecule type" value="Genomic_DNA"/>
</dbReference>
<organism evidence="5 6">
    <name type="scientific">Hanstruepera neustonica</name>
    <dbReference type="NCBI Taxonomy" id="1445657"/>
    <lineage>
        <taxon>Bacteria</taxon>
        <taxon>Pseudomonadati</taxon>
        <taxon>Bacteroidota</taxon>
        <taxon>Flavobacteriia</taxon>
        <taxon>Flavobacteriales</taxon>
        <taxon>Flavobacteriaceae</taxon>
        <taxon>Hanstruepera</taxon>
    </lineage>
</organism>
<dbReference type="GO" id="GO:0016810">
    <property type="term" value="F:hydrolase activity, acting on carbon-nitrogen (but not peptide) bonds"/>
    <property type="evidence" value="ECO:0007669"/>
    <property type="project" value="InterPro"/>
</dbReference>
<feature type="domain" description="NodB homology" evidence="4">
    <location>
        <begin position="66"/>
        <end position="244"/>
    </location>
</feature>
<evidence type="ECO:0000256" key="1">
    <source>
        <dbReference type="ARBA" id="ARBA00022723"/>
    </source>
</evidence>
<dbReference type="Gene3D" id="3.20.20.370">
    <property type="entry name" value="Glycoside hydrolase/deacetylase"/>
    <property type="match status" value="1"/>
</dbReference>
<feature type="transmembrane region" description="Helical" evidence="3">
    <location>
        <begin position="31"/>
        <end position="52"/>
    </location>
</feature>
<dbReference type="InterPro" id="IPR011330">
    <property type="entry name" value="Glyco_hydro/deAcase_b/a-brl"/>
</dbReference>
<evidence type="ECO:0000313" key="6">
    <source>
        <dbReference type="Proteomes" id="UP000236641"/>
    </source>
</evidence>
<evidence type="ECO:0000259" key="4">
    <source>
        <dbReference type="PROSITE" id="PS51677"/>
    </source>
</evidence>
<dbReference type="PROSITE" id="PS51677">
    <property type="entry name" value="NODB"/>
    <property type="match status" value="1"/>
</dbReference>
<feature type="transmembrane region" description="Helical" evidence="3">
    <location>
        <begin position="7"/>
        <end position="25"/>
    </location>
</feature>
<proteinExistence type="predicted"/>
<keyword evidence="3" id="KW-0472">Membrane</keyword>
<dbReference type="GO" id="GO:0005975">
    <property type="term" value="P:carbohydrate metabolic process"/>
    <property type="evidence" value="ECO:0007669"/>
    <property type="project" value="InterPro"/>
</dbReference>
<accession>A0A2K1E2Y8</accession>
<keyword evidence="2" id="KW-0378">Hydrolase</keyword>
<dbReference type="PANTHER" id="PTHR10587">
    <property type="entry name" value="GLYCOSYL TRANSFERASE-RELATED"/>
    <property type="match status" value="1"/>
</dbReference>
<dbReference type="CDD" id="cd10917">
    <property type="entry name" value="CE4_NodB_like_6s_7s"/>
    <property type="match status" value="1"/>
</dbReference>
<name>A0A2K1E2Y8_9FLAO</name>
<evidence type="ECO:0000256" key="2">
    <source>
        <dbReference type="ARBA" id="ARBA00022801"/>
    </source>
</evidence>
<dbReference type="SUPFAM" id="SSF88713">
    <property type="entry name" value="Glycoside hydrolase/deacetylase"/>
    <property type="match status" value="1"/>
</dbReference>
<dbReference type="Pfam" id="PF01522">
    <property type="entry name" value="Polysacc_deac_1"/>
    <property type="match status" value="1"/>
</dbReference>
<evidence type="ECO:0000313" key="5">
    <source>
        <dbReference type="EMBL" id="PNQ74654.1"/>
    </source>
</evidence>
<reference evidence="5 6" key="1">
    <citation type="submission" date="2018-01" db="EMBL/GenBank/DDBJ databases">
        <title>The draft genome of Hanstruepera neustonica JCM19743.</title>
        <authorList>
            <person name="He R.-H."/>
            <person name="Du Z.-J."/>
        </authorList>
    </citation>
    <scope>NUCLEOTIDE SEQUENCE [LARGE SCALE GENOMIC DNA]</scope>
    <source>
        <strain evidence="5 6">JCM19743</strain>
    </source>
</reference>
<dbReference type="InterPro" id="IPR002509">
    <property type="entry name" value="NODB_dom"/>
</dbReference>
<dbReference type="AlphaFoldDB" id="A0A2K1E2Y8"/>
<dbReference type="InterPro" id="IPR050248">
    <property type="entry name" value="Polysacc_deacetylase_ArnD"/>
</dbReference>
<dbReference type="GO" id="GO:0016020">
    <property type="term" value="C:membrane"/>
    <property type="evidence" value="ECO:0007669"/>
    <property type="project" value="TreeGrafter"/>
</dbReference>
<keyword evidence="3" id="KW-0812">Transmembrane</keyword>
<keyword evidence="3" id="KW-1133">Transmembrane helix</keyword>
<keyword evidence="1" id="KW-0479">Metal-binding</keyword>